<comment type="caution">
    <text evidence="1">The sequence shown here is derived from an EMBL/GenBank/DDBJ whole genome shotgun (WGS) entry which is preliminary data.</text>
</comment>
<organism evidence="1 2">
    <name type="scientific">Eumeta variegata</name>
    <name type="common">Bagworm moth</name>
    <name type="synonym">Eumeta japonica</name>
    <dbReference type="NCBI Taxonomy" id="151549"/>
    <lineage>
        <taxon>Eukaryota</taxon>
        <taxon>Metazoa</taxon>
        <taxon>Ecdysozoa</taxon>
        <taxon>Arthropoda</taxon>
        <taxon>Hexapoda</taxon>
        <taxon>Insecta</taxon>
        <taxon>Pterygota</taxon>
        <taxon>Neoptera</taxon>
        <taxon>Endopterygota</taxon>
        <taxon>Lepidoptera</taxon>
        <taxon>Glossata</taxon>
        <taxon>Ditrysia</taxon>
        <taxon>Tineoidea</taxon>
        <taxon>Psychidae</taxon>
        <taxon>Oiketicinae</taxon>
        <taxon>Eumeta</taxon>
    </lineage>
</organism>
<sequence length="106" mass="12253">MPRVRVKKTFRGQSNLSRYKNTFEEVEAEDSLRKAADKRGTNHCSLLRYLRKRHASSQSQRTDSDESLFIAPVVNNGITKTAQNMVLAMFATFETRIDPCAKYLFY</sequence>
<dbReference type="OrthoDB" id="4327074at2759"/>
<evidence type="ECO:0000313" key="2">
    <source>
        <dbReference type="Proteomes" id="UP000299102"/>
    </source>
</evidence>
<proteinExistence type="predicted"/>
<evidence type="ECO:0000313" key="1">
    <source>
        <dbReference type="EMBL" id="GBP34286.1"/>
    </source>
</evidence>
<name>A0A4C1V766_EUMVA</name>
<dbReference type="Proteomes" id="UP000299102">
    <property type="component" value="Unassembled WGS sequence"/>
</dbReference>
<protein>
    <submittedName>
        <fullName evidence="1">Uncharacterized protein</fullName>
    </submittedName>
</protein>
<keyword evidence="2" id="KW-1185">Reference proteome</keyword>
<gene>
    <name evidence="1" type="ORF">EVAR_13425_1</name>
</gene>
<reference evidence="1 2" key="1">
    <citation type="journal article" date="2019" name="Commun. Biol.">
        <title>The bagworm genome reveals a unique fibroin gene that provides high tensile strength.</title>
        <authorList>
            <person name="Kono N."/>
            <person name="Nakamura H."/>
            <person name="Ohtoshi R."/>
            <person name="Tomita M."/>
            <person name="Numata K."/>
            <person name="Arakawa K."/>
        </authorList>
    </citation>
    <scope>NUCLEOTIDE SEQUENCE [LARGE SCALE GENOMIC DNA]</scope>
</reference>
<dbReference type="EMBL" id="BGZK01000286">
    <property type="protein sequence ID" value="GBP34286.1"/>
    <property type="molecule type" value="Genomic_DNA"/>
</dbReference>
<dbReference type="AlphaFoldDB" id="A0A4C1V766"/>
<accession>A0A4C1V766</accession>